<feature type="chain" id="PRO_5003663301" description="Sel1 repeat protein" evidence="1">
    <location>
        <begin position="23"/>
        <end position="370"/>
    </location>
</feature>
<comment type="caution">
    <text evidence="2">The sequence shown here is derived from an EMBL/GenBank/DDBJ whole genome shotgun (WGS) entry which is preliminary data.</text>
</comment>
<evidence type="ECO:0000256" key="1">
    <source>
        <dbReference type="SAM" id="SignalP"/>
    </source>
</evidence>
<evidence type="ECO:0000313" key="2">
    <source>
        <dbReference type="EMBL" id="EIG28087.1"/>
    </source>
</evidence>
<name>I2NQH6_NEISI</name>
<dbReference type="InterPro" id="IPR011990">
    <property type="entry name" value="TPR-like_helical_dom_sf"/>
</dbReference>
<proteinExistence type="predicted"/>
<gene>
    <name evidence="2" type="ORF">HMPREF1051_0768</name>
</gene>
<reference evidence="2 3" key="1">
    <citation type="submission" date="2012-04" db="EMBL/GenBank/DDBJ databases">
        <authorList>
            <person name="Harkins D.M."/>
            <person name="Madupu R."/>
            <person name="Durkin A.S."/>
            <person name="Torralba M."/>
            <person name="Methe B."/>
            <person name="Sutton G.G."/>
            <person name="Nelson K.E."/>
        </authorList>
    </citation>
    <scope>NUCLEOTIDE SEQUENCE [LARGE SCALE GENOMIC DNA]</scope>
    <source>
        <strain evidence="2 3">VK64</strain>
    </source>
</reference>
<keyword evidence="1" id="KW-0732">Signal</keyword>
<dbReference type="PROSITE" id="PS51257">
    <property type="entry name" value="PROKAR_LIPOPROTEIN"/>
    <property type="match status" value="1"/>
</dbReference>
<dbReference type="EMBL" id="AJMT01000119">
    <property type="protein sequence ID" value="EIG28087.1"/>
    <property type="molecule type" value="Genomic_DNA"/>
</dbReference>
<dbReference type="AlphaFoldDB" id="I2NQH6"/>
<dbReference type="PATRIC" id="fig|1095748.3.peg.1601"/>
<accession>I2NQH6</accession>
<dbReference type="Gene3D" id="1.25.40.10">
    <property type="entry name" value="Tetratricopeptide repeat domain"/>
    <property type="match status" value="1"/>
</dbReference>
<feature type="signal peptide" evidence="1">
    <location>
        <begin position="1"/>
        <end position="22"/>
    </location>
</feature>
<organism evidence="2 3">
    <name type="scientific">Neisseria sicca VK64</name>
    <dbReference type="NCBI Taxonomy" id="1095748"/>
    <lineage>
        <taxon>Bacteria</taxon>
        <taxon>Pseudomonadati</taxon>
        <taxon>Pseudomonadota</taxon>
        <taxon>Betaproteobacteria</taxon>
        <taxon>Neisseriales</taxon>
        <taxon>Neisseriaceae</taxon>
        <taxon>Neisseria</taxon>
    </lineage>
</organism>
<sequence>MKKLTFIAILIPLLVSCGSVSLSQSDRDYTQTHPAPKAFDSKRTEYTCTTWTPPSPPDAESHLWYRAATLIHAEGWRKNTRQAQDMITLYEAAASKGHYQAINNLYLLYTNGQGASGTLYAPQPSRARKWLHYGLDKNWAMANYWLFDALYEGNAGYRYNPKLALAYLQKAVDLGVPLAQYELARIYDKRFKDYNTRELLLDCAARQGFSAAMDELSRIKRIRYGNLKESLQLMHNALRYGGEGGGEAALKLTMVYAKNKALMDKFIAIPADPVREAAYAELEKALKGTGTKSGNPFYTFPRLDEVLPLPPAKTHWKGIYSAMSKEDAAFYQNPPDTAALAADILKRGIVKKEEVYWSPRPPEPPEDHGL</sequence>
<evidence type="ECO:0000313" key="3">
    <source>
        <dbReference type="Proteomes" id="UP000004473"/>
    </source>
</evidence>
<dbReference type="Proteomes" id="UP000004473">
    <property type="component" value="Unassembled WGS sequence"/>
</dbReference>
<evidence type="ECO:0008006" key="4">
    <source>
        <dbReference type="Google" id="ProtNLM"/>
    </source>
</evidence>
<dbReference type="SUPFAM" id="SSF81901">
    <property type="entry name" value="HCP-like"/>
    <property type="match status" value="1"/>
</dbReference>
<protein>
    <recommendedName>
        <fullName evidence="4">Sel1 repeat protein</fullName>
    </recommendedName>
</protein>
<dbReference type="RefSeq" id="WP_003766415.1">
    <property type="nucleotide sequence ID" value="NZ_AJMT01000119.1"/>
</dbReference>